<reference evidence="2 4" key="2">
    <citation type="submission" date="2018-08" db="EMBL/GenBank/DDBJ databases">
        <title>Brachybacterium saurashtrense DSM 23186.</title>
        <authorList>
            <person name="Li Y."/>
        </authorList>
    </citation>
    <scope>NUCLEOTIDE SEQUENCE [LARGE SCALE GENOMIC DNA]</scope>
    <source>
        <strain evidence="2 4">DSM 23186</strain>
    </source>
</reference>
<proteinExistence type="predicted"/>
<reference evidence="1 3" key="1">
    <citation type="submission" date="2018-07" db="EMBL/GenBank/DDBJ databases">
        <title>Brachybacterium saurashtrense DSM 23186 genome sequence.</title>
        <authorList>
            <person name="Guo L."/>
        </authorList>
    </citation>
    <scope>NUCLEOTIDE SEQUENCE [LARGE SCALE GENOMIC DNA]</scope>
    <source>
        <strain evidence="1 3">DSM 23186</strain>
    </source>
</reference>
<accession>A0A345YTP0</accession>
<keyword evidence="3" id="KW-1185">Reference proteome</keyword>
<evidence type="ECO:0000313" key="1">
    <source>
        <dbReference type="EMBL" id="AXK47292.1"/>
    </source>
</evidence>
<organism evidence="2 4">
    <name type="scientific">Brachybacterium saurashtrense</name>
    <dbReference type="NCBI Taxonomy" id="556288"/>
    <lineage>
        <taxon>Bacteria</taxon>
        <taxon>Bacillati</taxon>
        <taxon>Actinomycetota</taxon>
        <taxon>Actinomycetes</taxon>
        <taxon>Micrococcales</taxon>
        <taxon>Dermabacteraceae</taxon>
        <taxon>Brachybacterium</taxon>
    </lineage>
</organism>
<dbReference type="InterPro" id="IPR011335">
    <property type="entry name" value="Restrct_endonuc-II-like"/>
</dbReference>
<sequence>MHPRRLASAEFLEPVPGYCTPAEAPAPVHRIAAVLQQDLCPEALISHVTAAEILGLPLPRGLRHAVHSAVHVTIPPGARQRLGPRVRVHRRRTTATIRPRGLLMPCPLDLLCGLAGMLGPLALIQVCDALVSDSAKPPIIPLTRLRTQVAAASSLTGITKVRVAVAASRERVESPKETELRLLLLRHGFAEPEINLPLRLSDGGGGTRGFRLDLAYPLLRIAIEYDGDAHRTDRSQWTKDRRKDDMLHEAGWRVVRVAQPDLDTPKDLLTRLTALGAPRT</sequence>
<evidence type="ECO:0000313" key="3">
    <source>
        <dbReference type="Proteomes" id="UP000254236"/>
    </source>
</evidence>
<evidence type="ECO:0000313" key="4">
    <source>
        <dbReference type="Proteomes" id="UP000282185"/>
    </source>
</evidence>
<dbReference type="EMBL" id="CP031356">
    <property type="protein sequence ID" value="AXK47292.1"/>
    <property type="molecule type" value="Genomic_DNA"/>
</dbReference>
<dbReference type="EMBL" id="QSWH01000002">
    <property type="protein sequence ID" value="RRR24413.1"/>
    <property type="molecule type" value="Genomic_DNA"/>
</dbReference>
<dbReference type="Gene3D" id="3.40.960.10">
    <property type="entry name" value="VSR Endonuclease"/>
    <property type="match status" value="1"/>
</dbReference>
<name>A0A345YTP0_9MICO</name>
<dbReference type="Proteomes" id="UP000282185">
    <property type="component" value="Unassembled WGS sequence"/>
</dbReference>
<evidence type="ECO:0000313" key="2">
    <source>
        <dbReference type="EMBL" id="RRR24413.1"/>
    </source>
</evidence>
<dbReference type="AlphaFoldDB" id="A0A345YTP0"/>
<protein>
    <submittedName>
        <fullName evidence="2">DUF559 domain-containing protein</fullName>
    </submittedName>
</protein>
<dbReference type="OrthoDB" id="3173471at2"/>
<dbReference type="SUPFAM" id="SSF52980">
    <property type="entry name" value="Restriction endonuclease-like"/>
    <property type="match status" value="1"/>
</dbReference>
<dbReference type="Proteomes" id="UP000254236">
    <property type="component" value="Chromosome"/>
</dbReference>
<dbReference type="KEGG" id="bsau:DWV08_13345"/>
<gene>
    <name evidence="1" type="ORF">DWV08_13345</name>
    <name evidence="2" type="ORF">DXU92_05095</name>
</gene>